<dbReference type="InterPro" id="IPR018202">
    <property type="entry name" value="Ser_caboxypep_ser_AS"/>
</dbReference>
<protein>
    <recommendedName>
        <fullName evidence="7">Carboxypeptidase</fullName>
        <ecNumber evidence="7">3.4.16.-</ecNumber>
    </recommendedName>
</protein>
<dbReference type="Gene3D" id="1.10.287.410">
    <property type="match status" value="1"/>
</dbReference>
<dbReference type="SUPFAM" id="SSF53474">
    <property type="entry name" value="alpha/beta-Hydrolases"/>
    <property type="match status" value="1"/>
</dbReference>
<dbReference type="PRINTS" id="PR00724">
    <property type="entry name" value="CRBOXYPTASEC"/>
</dbReference>
<dbReference type="PANTHER" id="PTHR11802">
    <property type="entry name" value="SERINE PROTEASE FAMILY S10 SERINE CARBOXYPEPTIDASE"/>
    <property type="match status" value="1"/>
</dbReference>
<dbReference type="Pfam" id="PF00450">
    <property type="entry name" value="Peptidase_S10"/>
    <property type="match status" value="1"/>
</dbReference>
<dbReference type="Gene3D" id="3.40.50.1820">
    <property type="entry name" value="alpha/beta hydrolase"/>
    <property type="match status" value="1"/>
</dbReference>
<dbReference type="OrthoDB" id="443318at2759"/>
<accession>A0A8H7BQP3</accession>
<dbReference type="PANTHER" id="PTHR11802:SF113">
    <property type="entry name" value="SERINE CARBOXYPEPTIDASE CTSA-4.1"/>
    <property type="match status" value="1"/>
</dbReference>
<dbReference type="InterPro" id="IPR001563">
    <property type="entry name" value="Peptidase_S10"/>
</dbReference>
<dbReference type="Proteomes" id="UP000605846">
    <property type="component" value="Unassembled WGS sequence"/>
</dbReference>
<evidence type="ECO:0000256" key="1">
    <source>
        <dbReference type="ARBA" id="ARBA00009431"/>
    </source>
</evidence>
<evidence type="ECO:0000313" key="9">
    <source>
        <dbReference type="Proteomes" id="UP000605846"/>
    </source>
</evidence>
<comment type="caution">
    <text evidence="8">The sequence shown here is derived from an EMBL/GenBank/DDBJ whole genome shotgun (WGS) entry which is preliminary data.</text>
</comment>
<gene>
    <name evidence="8" type="ORF">EC973_000292</name>
</gene>
<evidence type="ECO:0000256" key="2">
    <source>
        <dbReference type="ARBA" id="ARBA00022645"/>
    </source>
</evidence>
<dbReference type="InterPro" id="IPR029058">
    <property type="entry name" value="AB_hydrolase_fold"/>
</dbReference>
<feature type="signal peptide" evidence="7">
    <location>
        <begin position="1"/>
        <end position="23"/>
    </location>
</feature>
<name>A0A8H7BQP3_9FUNG</name>
<proteinExistence type="inferred from homology"/>
<dbReference type="AlphaFoldDB" id="A0A8H7BQP3"/>
<evidence type="ECO:0000256" key="3">
    <source>
        <dbReference type="ARBA" id="ARBA00022670"/>
    </source>
</evidence>
<evidence type="ECO:0000256" key="6">
    <source>
        <dbReference type="ARBA" id="ARBA00023180"/>
    </source>
</evidence>
<keyword evidence="4 7" id="KW-0732">Signal</keyword>
<keyword evidence="5 7" id="KW-0378">Hydrolase</keyword>
<keyword evidence="3 7" id="KW-0645">Protease</keyword>
<evidence type="ECO:0000256" key="5">
    <source>
        <dbReference type="ARBA" id="ARBA00022801"/>
    </source>
</evidence>
<keyword evidence="9" id="KW-1185">Reference proteome</keyword>
<keyword evidence="2 7" id="KW-0121">Carboxypeptidase</keyword>
<dbReference type="EMBL" id="JABAYA010000100">
    <property type="protein sequence ID" value="KAF7725282.1"/>
    <property type="molecule type" value="Genomic_DNA"/>
</dbReference>
<dbReference type="PROSITE" id="PS00560">
    <property type="entry name" value="CARBOXYPEPT_SER_HIS"/>
    <property type="match status" value="1"/>
</dbReference>
<organism evidence="8 9">
    <name type="scientific">Apophysomyces ossiformis</name>
    <dbReference type="NCBI Taxonomy" id="679940"/>
    <lineage>
        <taxon>Eukaryota</taxon>
        <taxon>Fungi</taxon>
        <taxon>Fungi incertae sedis</taxon>
        <taxon>Mucoromycota</taxon>
        <taxon>Mucoromycotina</taxon>
        <taxon>Mucoromycetes</taxon>
        <taxon>Mucorales</taxon>
        <taxon>Mucorineae</taxon>
        <taxon>Mucoraceae</taxon>
        <taxon>Apophysomyces</taxon>
    </lineage>
</organism>
<dbReference type="PROSITE" id="PS00131">
    <property type="entry name" value="CARBOXYPEPT_SER_SER"/>
    <property type="match status" value="1"/>
</dbReference>
<dbReference type="GO" id="GO:0004185">
    <property type="term" value="F:serine-type carboxypeptidase activity"/>
    <property type="evidence" value="ECO:0007669"/>
    <property type="project" value="UniProtKB-UniRule"/>
</dbReference>
<evidence type="ECO:0000256" key="7">
    <source>
        <dbReference type="RuleBase" id="RU361156"/>
    </source>
</evidence>
<feature type="chain" id="PRO_5034577847" description="Carboxypeptidase" evidence="7">
    <location>
        <begin position="24"/>
        <end position="487"/>
    </location>
</feature>
<reference evidence="8" key="1">
    <citation type="submission" date="2020-01" db="EMBL/GenBank/DDBJ databases">
        <title>Genome Sequencing of Three Apophysomyces-Like Fungal Strains Confirms a Novel Fungal Genus in the Mucoromycota with divergent Burkholderia-like Endosymbiotic Bacteria.</title>
        <authorList>
            <person name="Stajich J.E."/>
            <person name="Macias A.M."/>
            <person name="Carter-House D."/>
            <person name="Lovett B."/>
            <person name="Kasson L.R."/>
            <person name="Berry K."/>
            <person name="Grigoriev I."/>
            <person name="Chang Y."/>
            <person name="Spatafora J."/>
            <person name="Kasson M.T."/>
        </authorList>
    </citation>
    <scope>NUCLEOTIDE SEQUENCE</scope>
    <source>
        <strain evidence="8">NRRL A-21654</strain>
    </source>
</reference>
<dbReference type="InterPro" id="IPR033124">
    <property type="entry name" value="Ser_caboxypep_his_AS"/>
</dbReference>
<dbReference type="EC" id="3.4.16.-" evidence="7"/>
<dbReference type="GO" id="GO:0006508">
    <property type="term" value="P:proteolysis"/>
    <property type="evidence" value="ECO:0007669"/>
    <property type="project" value="UniProtKB-KW"/>
</dbReference>
<comment type="similarity">
    <text evidence="1 7">Belongs to the peptidase S10 family.</text>
</comment>
<keyword evidence="6" id="KW-0325">Glycoprotein</keyword>
<sequence length="487" mass="55223">MLLLRTLIATTTAFSALLVGGHAYQFDNLQIPISKRPIHVQDFRVLTHDAVPGYQVRVKQPKTCEDVIQYSGYIDNLVTDDHLFFSFFEAREHPQTADTVLWLNGGPGCSSMMGNWMELGPCRVDASGNTTTYNEYSWNAVANVIFLDQVPPVNVGYSYGKSKIQSSDESARDVSAFLRIFLEEFTEYSHAPFHIAGESYGGHYLPALATAIMENNYKAMEQGLKPIKLDSMLIGNGWTDPRTQFKYYREYSCANDSPYKPIYDKETCDQMEKTYPRCKKLMDICYNHPSRFACVPAAYYCEKTQDGPFASTGLNPYDIRRKCEGDNGLCYDLIEAIDRYANQDEVRFEMGVDPEAGKYQGCNDAVGDRFTFTGDGAKDYSSNVAATLEAGIRVLLYVGDMDYICNWFGNKAWSLDMKWSGQEGYRHAIDQPWYSLTTGEQAGEVRTYGNLTFLRVFDAGHMVPYDQPENALDFFARWLARDDLKDK</sequence>
<dbReference type="GO" id="GO:0000324">
    <property type="term" value="C:fungal-type vacuole"/>
    <property type="evidence" value="ECO:0007669"/>
    <property type="project" value="TreeGrafter"/>
</dbReference>
<evidence type="ECO:0000256" key="4">
    <source>
        <dbReference type="ARBA" id="ARBA00022729"/>
    </source>
</evidence>
<evidence type="ECO:0000313" key="8">
    <source>
        <dbReference type="EMBL" id="KAF7725282.1"/>
    </source>
</evidence>